<dbReference type="SUPFAM" id="SSF88874">
    <property type="entry name" value="Receptor-binding domain of short tail fibre protein gp12"/>
    <property type="match status" value="1"/>
</dbReference>
<feature type="compositionally biased region" description="Basic and acidic residues" evidence="1">
    <location>
        <begin position="7"/>
        <end position="29"/>
    </location>
</feature>
<evidence type="ECO:0000313" key="4">
    <source>
        <dbReference type="EMBL" id="VFK03565.1"/>
    </source>
</evidence>
<gene>
    <name evidence="2" type="ORF">BECKH772A_GA0070896_101384</name>
    <name evidence="3" type="ORF">BECKH772B_GA0070898_101393</name>
    <name evidence="4" type="ORF">BECKH772C_GA0070978_101353</name>
</gene>
<feature type="region of interest" description="Disordered" evidence="1">
    <location>
        <begin position="1"/>
        <end position="29"/>
    </location>
</feature>
<evidence type="ECO:0000313" key="2">
    <source>
        <dbReference type="EMBL" id="VFJ98453.1"/>
    </source>
</evidence>
<dbReference type="EMBL" id="CAADFI010000139">
    <property type="protein sequence ID" value="VFJ98651.1"/>
    <property type="molecule type" value="Genomic_DNA"/>
</dbReference>
<reference evidence="4" key="1">
    <citation type="submission" date="2019-02" db="EMBL/GenBank/DDBJ databases">
        <authorList>
            <person name="Gruber-Vodicka R. H."/>
            <person name="Seah K. B. B."/>
        </authorList>
    </citation>
    <scope>NUCLEOTIDE SEQUENCE</scope>
    <source>
        <strain evidence="4">BECK_SA2B12</strain>
        <strain evidence="2">BECK_SA2B15</strain>
        <strain evidence="3">BECK_SA2B20</strain>
    </source>
</reference>
<accession>A0A450VFL2</accession>
<protein>
    <submittedName>
        <fullName evidence="4">Uncharacterized protein</fullName>
    </submittedName>
</protein>
<organism evidence="4">
    <name type="scientific">Candidatus Kentrum eta</name>
    <dbReference type="NCBI Taxonomy" id="2126337"/>
    <lineage>
        <taxon>Bacteria</taxon>
        <taxon>Pseudomonadati</taxon>
        <taxon>Pseudomonadota</taxon>
        <taxon>Gammaproteobacteria</taxon>
        <taxon>Candidatus Kentrum</taxon>
    </lineage>
</organism>
<sequence length="114" mass="13171">MNLCSRPEFDPHEPKAVSGDRKDPGEKKGAKLVVRTEAGILQGDSVGRHRHTFKTRKNYQPPRPPPSTYLRKYIVHARRIQKFREEHAYPTGFYSSGGETRPKNVAVYYYIKIN</sequence>
<name>A0A450VFL2_9GAMM</name>
<proteinExistence type="predicted"/>
<dbReference type="EMBL" id="CAADFG010000138">
    <property type="protein sequence ID" value="VFJ98453.1"/>
    <property type="molecule type" value="Genomic_DNA"/>
</dbReference>
<dbReference type="EMBL" id="CAADFJ010000135">
    <property type="protein sequence ID" value="VFK03565.1"/>
    <property type="molecule type" value="Genomic_DNA"/>
</dbReference>
<dbReference type="AlphaFoldDB" id="A0A450VFL2"/>
<evidence type="ECO:0000313" key="3">
    <source>
        <dbReference type="EMBL" id="VFJ98651.1"/>
    </source>
</evidence>
<evidence type="ECO:0000256" key="1">
    <source>
        <dbReference type="SAM" id="MobiDB-lite"/>
    </source>
</evidence>